<sequence>MGIESAVYPAVIELLTARRRVGGRRPIRHRQASSVAVRRAPVPSNAKASFIPIRYPSRRQLIEMPCAIDDRDAGDRMLHAVPMCRGCRRETQPWWRAAGAHRRPASCPPAHRILLHLHAMLSRSKEAFWEAPVLPC</sequence>
<organism evidence="1 2">
    <name type="scientific">Sorghum bicolor</name>
    <name type="common">Sorghum</name>
    <name type="synonym">Sorghum vulgare</name>
    <dbReference type="NCBI Taxonomy" id="4558"/>
    <lineage>
        <taxon>Eukaryota</taxon>
        <taxon>Viridiplantae</taxon>
        <taxon>Streptophyta</taxon>
        <taxon>Embryophyta</taxon>
        <taxon>Tracheophyta</taxon>
        <taxon>Spermatophyta</taxon>
        <taxon>Magnoliopsida</taxon>
        <taxon>Liliopsida</taxon>
        <taxon>Poales</taxon>
        <taxon>Poaceae</taxon>
        <taxon>PACMAD clade</taxon>
        <taxon>Panicoideae</taxon>
        <taxon>Andropogonodae</taxon>
        <taxon>Andropogoneae</taxon>
        <taxon>Sorghinae</taxon>
        <taxon>Sorghum</taxon>
    </lineage>
</organism>
<gene>
    <name evidence="1" type="ORF">SORBI_3007G044201</name>
</gene>
<dbReference type="Proteomes" id="UP000000768">
    <property type="component" value="Chromosome 7"/>
</dbReference>
<evidence type="ECO:0000313" key="2">
    <source>
        <dbReference type="Proteomes" id="UP000000768"/>
    </source>
</evidence>
<name>A0A1Z5R806_SORBI</name>
<dbReference type="InParanoid" id="A0A1Z5R806"/>
<dbReference type="Gramene" id="OQU79912">
    <property type="protein sequence ID" value="OQU79912"/>
    <property type="gene ID" value="SORBI_3007G044201"/>
</dbReference>
<protein>
    <submittedName>
        <fullName evidence="1">Uncharacterized protein</fullName>
    </submittedName>
</protein>
<reference evidence="1 2" key="1">
    <citation type="journal article" date="2009" name="Nature">
        <title>The Sorghum bicolor genome and the diversification of grasses.</title>
        <authorList>
            <person name="Paterson A.H."/>
            <person name="Bowers J.E."/>
            <person name="Bruggmann R."/>
            <person name="Dubchak I."/>
            <person name="Grimwood J."/>
            <person name="Gundlach H."/>
            <person name="Haberer G."/>
            <person name="Hellsten U."/>
            <person name="Mitros T."/>
            <person name="Poliakov A."/>
            <person name="Schmutz J."/>
            <person name="Spannagl M."/>
            <person name="Tang H."/>
            <person name="Wang X."/>
            <person name="Wicker T."/>
            <person name="Bharti A.K."/>
            <person name="Chapman J."/>
            <person name="Feltus F.A."/>
            <person name="Gowik U."/>
            <person name="Grigoriev I.V."/>
            <person name="Lyons E."/>
            <person name="Maher C.A."/>
            <person name="Martis M."/>
            <person name="Narechania A."/>
            <person name="Otillar R.P."/>
            <person name="Penning B.W."/>
            <person name="Salamov A.A."/>
            <person name="Wang Y."/>
            <person name="Zhang L."/>
            <person name="Carpita N.C."/>
            <person name="Freeling M."/>
            <person name="Gingle A.R."/>
            <person name="Hash C.T."/>
            <person name="Keller B."/>
            <person name="Klein P."/>
            <person name="Kresovich S."/>
            <person name="McCann M.C."/>
            <person name="Ming R."/>
            <person name="Peterson D.G."/>
            <person name="Mehboob-ur-Rahman"/>
            <person name="Ware D."/>
            <person name="Westhoff P."/>
            <person name="Mayer K.F."/>
            <person name="Messing J."/>
            <person name="Rokhsar D.S."/>
        </authorList>
    </citation>
    <scope>NUCLEOTIDE SEQUENCE [LARGE SCALE GENOMIC DNA]</scope>
    <source>
        <strain evidence="2">cv. BTx623</strain>
    </source>
</reference>
<proteinExistence type="predicted"/>
<evidence type="ECO:0000313" key="1">
    <source>
        <dbReference type="EMBL" id="OQU79912.1"/>
    </source>
</evidence>
<reference evidence="2" key="2">
    <citation type="journal article" date="2018" name="Plant J.">
        <title>The Sorghum bicolor reference genome: improved assembly, gene annotations, a transcriptome atlas, and signatures of genome organization.</title>
        <authorList>
            <person name="McCormick R.F."/>
            <person name="Truong S.K."/>
            <person name="Sreedasyam A."/>
            <person name="Jenkins J."/>
            <person name="Shu S."/>
            <person name="Sims D."/>
            <person name="Kennedy M."/>
            <person name="Amirebrahimi M."/>
            <person name="Weers B.D."/>
            <person name="McKinley B."/>
            <person name="Mattison A."/>
            <person name="Morishige D.T."/>
            <person name="Grimwood J."/>
            <person name="Schmutz J."/>
            <person name="Mullet J.E."/>
        </authorList>
    </citation>
    <scope>NUCLEOTIDE SEQUENCE [LARGE SCALE GENOMIC DNA]</scope>
    <source>
        <strain evidence="2">cv. BTx623</strain>
    </source>
</reference>
<dbReference type="AlphaFoldDB" id="A0A1Z5R806"/>
<keyword evidence="2" id="KW-1185">Reference proteome</keyword>
<dbReference type="EMBL" id="CM000766">
    <property type="protein sequence ID" value="OQU79912.1"/>
    <property type="molecule type" value="Genomic_DNA"/>
</dbReference>
<accession>A0A1Z5R806</accession>